<dbReference type="PANTHER" id="PTHR11863">
    <property type="entry name" value="STEROL DESATURASE"/>
    <property type="match status" value="1"/>
</dbReference>
<feature type="domain" description="Fatty acid hydroxylase" evidence="6">
    <location>
        <begin position="127"/>
        <end position="254"/>
    </location>
</feature>
<dbReference type="OrthoDB" id="408954at2759"/>
<name>A0A1S9D6V0_ASPOZ</name>
<dbReference type="EMBL" id="MKZY01000010">
    <property type="protein sequence ID" value="OOO04837.1"/>
    <property type="molecule type" value="Genomic_DNA"/>
</dbReference>
<dbReference type="GO" id="GO:0008610">
    <property type="term" value="P:lipid biosynthetic process"/>
    <property type="evidence" value="ECO:0007669"/>
    <property type="project" value="InterPro"/>
</dbReference>
<dbReference type="EMBL" id="BSYA01000062">
    <property type="protein sequence ID" value="GMG29795.1"/>
    <property type="molecule type" value="Genomic_DNA"/>
</dbReference>
<dbReference type="InterPro" id="IPR006694">
    <property type="entry name" value="Fatty_acid_hydroxylase"/>
</dbReference>
<reference evidence="8 9" key="1">
    <citation type="submission" date="2016-10" db="EMBL/GenBank/DDBJ databases">
        <title>Genome sequencing of Aspergillus oryzae BCC7051.</title>
        <authorList>
            <person name="Thammarongtham C."/>
            <person name="Vorapreeda T."/>
            <person name="Nookaew I."/>
            <person name="Srisuk T."/>
            <person name="Land M."/>
            <person name="Jeennor S."/>
            <person name="Laoteng K."/>
        </authorList>
    </citation>
    <scope>NUCLEOTIDE SEQUENCE [LARGE SCALE GENOMIC DNA]</scope>
    <source>
        <strain evidence="8 9">BCC7051</strain>
    </source>
</reference>
<keyword evidence="3 5" id="KW-1133">Transmembrane helix</keyword>
<proteinExistence type="predicted"/>
<dbReference type="InterPro" id="IPR050307">
    <property type="entry name" value="Sterol_Desaturase_Related"/>
</dbReference>
<evidence type="ECO:0000256" key="1">
    <source>
        <dbReference type="ARBA" id="ARBA00004370"/>
    </source>
</evidence>
<dbReference type="GO" id="GO:0016020">
    <property type="term" value="C:membrane"/>
    <property type="evidence" value="ECO:0007669"/>
    <property type="project" value="UniProtKB-SubCell"/>
</dbReference>
<evidence type="ECO:0000313" key="8">
    <source>
        <dbReference type="EMBL" id="OOO04837.1"/>
    </source>
</evidence>
<feature type="transmembrane region" description="Helical" evidence="5">
    <location>
        <begin position="74"/>
        <end position="99"/>
    </location>
</feature>
<dbReference type="AlphaFoldDB" id="A0A1S9D6V0"/>
<comment type="subcellular location">
    <subcellularLocation>
        <location evidence="1">Membrane</location>
    </subcellularLocation>
</comment>
<organism evidence="8 9">
    <name type="scientific">Aspergillus oryzae</name>
    <name type="common">Yellow koji mold</name>
    <dbReference type="NCBI Taxonomy" id="5062"/>
    <lineage>
        <taxon>Eukaryota</taxon>
        <taxon>Fungi</taxon>
        <taxon>Dikarya</taxon>
        <taxon>Ascomycota</taxon>
        <taxon>Pezizomycotina</taxon>
        <taxon>Eurotiomycetes</taxon>
        <taxon>Eurotiomycetidae</taxon>
        <taxon>Eurotiales</taxon>
        <taxon>Aspergillaceae</taxon>
        <taxon>Aspergillus</taxon>
        <taxon>Aspergillus subgen. Circumdati</taxon>
    </lineage>
</organism>
<evidence type="ECO:0000256" key="2">
    <source>
        <dbReference type="ARBA" id="ARBA00022692"/>
    </source>
</evidence>
<keyword evidence="4 5" id="KW-0472">Membrane</keyword>
<dbReference type="Proteomes" id="UP001165205">
    <property type="component" value="Unassembled WGS sequence"/>
</dbReference>
<evidence type="ECO:0000256" key="4">
    <source>
        <dbReference type="ARBA" id="ARBA00023136"/>
    </source>
</evidence>
<sequence>MVILADKVPYLHIVWAQLVQKYPPRTLELMGSVFTQITMFWSLSLVFLLLDSFGPSYVKRYKIQRSSRQPRRTLLWQAALMAALNQAFTILLHLGQLFIVRPLVPQITGLRVEPKLPSAAEIMHDILWCTLGREALFYYGHRALHWPWLYRRFHKQHHLFNTPVAVASLYCHPVEHVVSNILPVIIPAHILRIHIVTFWLFSCGVIAQASLAHCGYSFFDLSFAGWKPEVHDLHHEKFNVNYGLIGLLDAIHGTRDTGRRPLWVGASDRQDEGLSKVKQ</sequence>
<keyword evidence="2 5" id="KW-0812">Transmembrane</keyword>
<evidence type="ECO:0000313" key="7">
    <source>
        <dbReference type="EMBL" id="GMG29795.1"/>
    </source>
</evidence>
<evidence type="ECO:0000256" key="3">
    <source>
        <dbReference type="ARBA" id="ARBA00022989"/>
    </source>
</evidence>
<dbReference type="Proteomes" id="UP000190312">
    <property type="component" value="Unassembled WGS sequence"/>
</dbReference>
<comment type="caution">
    <text evidence="8">The sequence shown here is derived from an EMBL/GenBank/DDBJ whole genome shotgun (WGS) entry which is preliminary data.</text>
</comment>
<dbReference type="GO" id="GO:0005506">
    <property type="term" value="F:iron ion binding"/>
    <property type="evidence" value="ECO:0007669"/>
    <property type="project" value="InterPro"/>
</dbReference>
<feature type="transmembrane region" description="Helical" evidence="5">
    <location>
        <begin position="33"/>
        <end position="53"/>
    </location>
</feature>
<dbReference type="Pfam" id="PF04116">
    <property type="entry name" value="FA_hydroxylase"/>
    <property type="match status" value="1"/>
</dbReference>
<accession>A0A1S9D6V0</accession>
<evidence type="ECO:0000313" key="9">
    <source>
        <dbReference type="Proteomes" id="UP000190312"/>
    </source>
</evidence>
<protein>
    <submittedName>
        <fullName evidence="8">Fatty acid hydroxylase</fullName>
    </submittedName>
    <submittedName>
        <fullName evidence="7">Unnamed protein product</fullName>
    </submittedName>
</protein>
<reference evidence="7" key="2">
    <citation type="submission" date="2023-04" db="EMBL/GenBank/DDBJ databases">
        <title>Aspergillus oryzae NBRC 4228.</title>
        <authorList>
            <person name="Ichikawa N."/>
            <person name="Sato H."/>
            <person name="Tonouchi N."/>
        </authorList>
    </citation>
    <scope>NUCLEOTIDE SEQUENCE</scope>
    <source>
        <strain evidence="7">NBRC 4228</strain>
    </source>
</reference>
<evidence type="ECO:0000259" key="6">
    <source>
        <dbReference type="Pfam" id="PF04116"/>
    </source>
</evidence>
<dbReference type="GO" id="GO:0016491">
    <property type="term" value="F:oxidoreductase activity"/>
    <property type="evidence" value="ECO:0007669"/>
    <property type="project" value="InterPro"/>
</dbReference>
<evidence type="ECO:0000256" key="5">
    <source>
        <dbReference type="SAM" id="Phobius"/>
    </source>
</evidence>
<gene>
    <name evidence="7" type="ORF">Aory04_000599500</name>
    <name evidence="8" type="ORF">OAory_01111740</name>
</gene>
<dbReference type="VEuPathDB" id="FungiDB:AO090206000095"/>